<proteinExistence type="predicted"/>
<dbReference type="Proteomes" id="UP000037510">
    <property type="component" value="Unassembled WGS sequence"/>
</dbReference>
<dbReference type="SUPFAM" id="SSF56235">
    <property type="entry name" value="N-terminal nucleophile aminohydrolases (Ntn hydrolases)"/>
    <property type="match status" value="1"/>
</dbReference>
<evidence type="ECO:0000313" key="2">
    <source>
        <dbReference type="Proteomes" id="UP000037510"/>
    </source>
</evidence>
<name>A0A0L7KN06_OPEBR</name>
<sequence length="155" mass="16854">MALLDFCRLDEKINLRPVDSLASFQNDVIGFSQNFMNNTQLATPPFANPVETLAQFNSKDETGKAIKIQFDHGTTTLGFRYQGGVLLAVDSRATGGQFIGSQTMKKIVEINDYLLVSPLRAAQPRTHLCGCGQQADGQHGLQLQGDGTQYGNDAC</sequence>
<dbReference type="GO" id="GO:0051603">
    <property type="term" value="P:proteolysis involved in protein catabolic process"/>
    <property type="evidence" value="ECO:0007669"/>
    <property type="project" value="InterPro"/>
</dbReference>
<dbReference type="STRING" id="104452.A0A0L7KN06"/>
<protein>
    <submittedName>
        <fullName evidence="1">Proteasome subunit beta type</fullName>
    </submittedName>
</protein>
<dbReference type="AlphaFoldDB" id="A0A0L7KN06"/>
<keyword evidence="2" id="KW-1185">Reference proteome</keyword>
<organism evidence="1 2">
    <name type="scientific">Operophtera brumata</name>
    <name type="common">Winter moth</name>
    <name type="synonym">Phalaena brumata</name>
    <dbReference type="NCBI Taxonomy" id="104452"/>
    <lineage>
        <taxon>Eukaryota</taxon>
        <taxon>Metazoa</taxon>
        <taxon>Ecdysozoa</taxon>
        <taxon>Arthropoda</taxon>
        <taxon>Hexapoda</taxon>
        <taxon>Insecta</taxon>
        <taxon>Pterygota</taxon>
        <taxon>Neoptera</taxon>
        <taxon>Endopterygota</taxon>
        <taxon>Lepidoptera</taxon>
        <taxon>Glossata</taxon>
        <taxon>Ditrysia</taxon>
        <taxon>Geometroidea</taxon>
        <taxon>Geometridae</taxon>
        <taxon>Larentiinae</taxon>
        <taxon>Operophtera</taxon>
    </lineage>
</organism>
<evidence type="ECO:0000313" key="1">
    <source>
        <dbReference type="EMBL" id="KOB64657.1"/>
    </source>
</evidence>
<reference evidence="1 2" key="1">
    <citation type="journal article" date="2015" name="Genome Biol. Evol.">
        <title>The genome of winter moth (Operophtera brumata) provides a genomic perspective on sexual dimorphism and phenology.</title>
        <authorList>
            <person name="Derks M.F."/>
            <person name="Smit S."/>
            <person name="Salis L."/>
            <person name="Schijlen E."/>
            <person name="Bossers A."/>
            <person name="Mateman C."/>
            <person name="Pijl A.S."/>
            <person name="de Ridder D."/>
            <person name="Groenen M.A."/>
            <person name="Visser M.E."/>
            <person name="Megens H.J."/>
        </authorList>
    </citation>
    <scope>NUCLEOTIDE SEQUENCE [LARGE SCALE GENOMIC DNA]</scope>
    <source>
        <strain evidence="1">WM2013NL</strain>
        <tissue evidence="1">Head and thorax</tissue>
    </source>
</reference>
<feature type="non-terminal residue" evidence="1">
    <location>
        <position position="155"/>
    </location>
</feature>
<gene>
    <name evidence="1" type="ORF">OBRU01_23826</name>
</gene>
<dbReference type="Gene3D" id="3.60.20.10">
    <property type="entry name" value="Glutamine Phosphoribosylpyrophosphate, subunit 1, domain 1"/>
    <property type="match status" value="1"/>
</dbReference>
<dbReference type="InterPro" id="IPR001353">
    <property type="entry name" value="Proteasome_sua/b"/>
</dbReference>
<keyword evidence="1" id="KW-0647">Proteasome</keyword>
<dbReference type="EMBL" id="JTDY01008257">
    <property type="protein sequence ID" value="KOB64657.1"/>
    <property type="molecule type" value="Genomic_DNA"/>
</dbReference>
<accession>A0A0L7KN06</accession>
<comment type="caution">
    <text evidence="1">The sequence shown here is derived from an EMBL/GenBank/DDBJ whole genome shotgun (WGS) entry which is preliminary data.</text>
</comment>
<dbReference type="InterPro" id="IPR029055">
    <property type="entry name" value="Ntn_hydrolases_N"/>
</dbReference>
<dbReference type="GO" id="GO:0005839">
    <property type="term" value="C:proteasome core complex"/>
    <property type="evidence" value="ECO:0007669"/>
    <property type="project" value="InterPro"/>
</dbReference>
<dbReference type="Pfam" id="PF00227">
    <property type="entry name" value="Proteasome"/>
    <property type="match status" value="1"/>
</dbReference>